<keyword evidence="2" id="KW-1185">Reference proteome</keyword>
<protein>
    <submittedName>
        <fullName evidence="1">Uncharacterized protein</fullName>
    </submittedName>
</protein>
<evidence type="ECO:0000313" key="2">
    <source>
        <dbReference type="Proteomes" id="UP001152795"/>
    </source>
</evidence>
<comment type="caution">
    <text evidence="1">The sequence shown here is derived from an EMBL/GenBank/DDBJ whole genome shotgun (WGS) entry which is preliminary data.</text>
</comment>
<proteinExistence type="predicted"/>
<sequence length="168" mass="19084">MADNFPDLGKDDDQVDEEDIKNHGVEISITTLKQCIKAYGLRRREPDYDVNEIRAAIDDIVDGYGSSQGYRAVWHTLQLKGLHVPRIVVQEILKEIDPEGTEMRKSHILKRRSLVGALLIWALEMEQWQLFKLSSETLPTAIDTYHRPVINILRHGGVSCKSLARHGG</sequence>
<dbReference type="EMBL" id="CACRXK020003561">
    <property type="protein sequence ID" value="CAB3999308.1"/>
    <property type="molecule type" value="Genomic_DNA"/>
</dbReference>
<name>A0A7D9I718_PARCT</name>
<evidence type="ECO:0000313" key="1">
    <source>
        <dbReference type="EMBL" id="CAB3999308.1"/>
    </source>
</evidence>
<accession>A0A7D9I718</accession>
<dbReference type="OrthoDB" id="2495279at2759"/>
<reference evidence="1" key="1">
    <citation type="submission" date="2020-04" db="EMBL/GenBank/DDBJ databases">
        <authorList>
            <person name="Alioto T."/>
            <person name="Alioto T."/>
            <person name="Gomez Garrido J."/>
        </authorList>
    </citation>
    <scope>NUCLEOTIDE SEQUENCE</scope>
    <source>
        <strain evidence="1">A484AB</strain>
    </source>
</reference>
<dbReference type="PANTHER" id="PTHR46177">
    <property type="entry name" value="INTEGRASE CATALYTIC DOMAIN-CONTAINING PROTEIN"/>
    <property type="match status" value="1"/>
</dbReference>
<dbReference type="PANTHER" id="PTHR46177:SF1">
    <property type="entry name" value="INTEGRASE CATALYTIC DOMAIN-CONTAINING PROTEIN"/>
    <property type="match status" value="1"/>
</dbReference>
<organism evidence="1 2">
    <name type="scientific">Paramuricea clavata</name>
    <name type="common">Red gorgonian</name>
    <name type="synonym">Violescent sea-whip</name>
    <dbReference type="NCBI Taxonomy" id="317549"/>
    <lineage>
        <taxon>Eukaryota</taxon>
        <taxon>Metazoa</taxon>
        <taxon>Cnidaria</taxon>
        <taxon>Anthozoa</taxon>
        <taxon>Octocorallia</taxon>
        <taxon>Malacalcyonacea</taxon>
        <taxon>Plexauridae</taxon>
        <taxon>Paramuricea</taxon>
    </lineage>
</organism>
<dbReference type="AlphaFoldDB" id="A0A7D9I718"/>
<dbReference type="Proteomes" id="UP001152795">
    <property type="component" value="Unassembled WGS sequence"/>
</dbReference>
<gene>
    <name evidence="1" type="ORF">PACLA_8A017000</name>
</gene>